<evidence type="ECO:0000313" key="2">
    <source>
        <dbReference type="Proteomes" id="UP000177622"/>
    </source>
</evidence>
<gene>
    <name evidence="1" type="ORF">PENARI_c012G07022</name>
</gene>
<accession>A0A1F5LFB6</accession>
<organism evidence="1 2">
    <name type="scientific">Penicillium arizonense</name>
    <dbReference type="NCBI Taxonomy" id="1835702"/>
    <lineage>
        <taxon>Eukaryota</taxon>
        <taxon>Fungi</taxon>
        <taxon>Dikarya</taxon>
        <taxon>Ascomycota</taxon>
        <taxon>Pezizomycotina</taxon>
        <taxon>Eurotiomycetes</taxon>
        <taxon>Eurotiomycetidae</taxon>
        <taxon>Eurotiales</taxon>
        <taxon>Aspergillaceae</taxon>
        <taxon>Penicillium</taxon>
    </lineage>
</organism>
<dbReference type="STRING" id="1835702.A0A1F5LFB6"/>
<keyword evidence="2" id="KW-1185">Reference proteome</keyword>
<dbReference type="RefSeq" id="XP_022487144.1">
    <property type="nucleotide sequence ID" value="XM_022632954.1"/>
</dbReference>
<proteinExistence type="predicted"/>
<comment type="caution">
    <text evidence="1">The sequence shown here is derived from an EMBL/GenBank/DDBJ whole genome shotgun (WGS) entry which is preliminary data.</text>
</comment>
<reference evidence="1 2" key="1">
    <citation type="journal article" date="2016" name="Sci. Rep.">
        <title>Penicillium arizonense, a new, genome sequenced fungal species, reveals a high chemical diversity in secreted metabolites.</title>
        <authorList>
            <person name="Grijseels S."/>
            <person name="Nielsen J.C."/>
            <person name="Randelovic M."/>
            <person name="Nielsen J."/>
            <person name="Nielsen K.F."/>
            <person name="Workman M."/>
            <person name="Frisvad J.C."/>
        </authorList>
    </citation>
    <scope>NUCLEOTIDE SEQUENCE [LARGE SCALE GENOMIC DNA]</scope>
    <source>
        <strain evidence="1 2">CBS 141311</strain>
    </source>
</reference>
<dbReference type="GeneID" id="34577688"/>
<dbReference type="OrthoDB" id="4440408at2759"/>
<sequence length="239" mass="28401">MKNPIKAKKLQKLAKTRKPQRLESLLELSEEIAEKSGRWIYTQLLRGMRYIWWDADREVFLQWAQSIIKTEIRLRETTQRESYLKELIQYQQSYRTVDEKSRLEALIDELISLDRDYRNLEQSYVAVIAKCPEGSMKSVYLSFRSQPQWHMMSQWLRQDCANRGGCCGRACQCCDNLPDPRRVKGRGHCTEQCGCCHRARGFSVTEEDRERMNPRFDLTVYPRTAYSREMFLAHIWSLL</sequence>
<dbReference type="AlphaFoldDB" id="A0A1F5LFB6"/>
<dbReference type="EMBL" id="LXJU01000012">
    <property type="protein sequence ID" value="OGE51700.1"/>
    <property type="molecule type" value="Genomic_DNA"/>
</dbReference>
<dbReference type="Proteomes" id="UP000177622">
    <property type="component" value="Unassembled WGS sequence"/>
</dbReference>
<evidence type="ECO:0000313" key="1">
    <source>
        <dbReference type="EMBL" id="OGE51700.1"/>
    </source>
</evidence>
<name>A0A1F5LFB6_PENAI</name>
<protein>
    <submittedName>
        <fullName evidence="1">Uncharacterized protein</fullName>
    </submittedName>
</protein>